<evidence type="ECO:0000313" key="1">
    <source>
        <dbReference type="EMBL" id="MBA4659681.1"/>
    </source>
</evidence>
<dbReference type="EMBL" id="GISG01204756">
    <property type="protein sequence ID" value="MBA4659681.1"/>
    <property type="molecule type" value="Transcribed_RNA"/>
</dbReference>
<protein>
    <submittedName>
        <fullName evidence="1">Uncharacterized protein</fullName>
    </submittedName>
</protein>
<reference evidence="1" key="2">
    <citation type="submission" date="2020-07" db="EMBL/GenBank/DDBJ databases">
        <authorList>
            <person name="Vera ALvarez R."/>
            <person name="Arias-Moreno D.M."/>
            <person name="Jimenez-Jacinto V."/>
            <person name="Jimenez-Bremont J.F."/>
            <person name="Swaminathan K."/>
            <person name="Moose S.P."/>
            <person name="Guerrero-Gonzalez M.L."/>
            <person name="Marino-Ramirez L."/>
            <person name="Landsman D."/>
            <person name="Rodriguez-Kessler M."/>
            <person name="Delgado-Sanchez P."/>
        </authorList>
    </citation>
    <scope>NUCLEOTIDE SEQUENCE</scope>
    <source>
        <tissue evidence="1">Cladode</tissue>
    </source>
</reference>
<sequence>MHAIAIEVVTRAYSMDITVSPVKSDSTFNPSVWSLSTTFQTTVNYVCAHTVSRKPPCSNVCRSGLPGSDHNIVTRRLGWLWSHPEPNRSLEGNNRISFHKIWVR</sequence>
<organism evidence="1">
    <name type="scientific">Opuntia streptacantha</name>
    <name type="common">Prickly pear cactus</name>
    <name type="synonym">Opuntia cardona</name>
    <dbReference type="NCBI Taxonomy" id="393608"/>
    <lineage>
        <taxon>Eukaryota</taxon>
        <taxon>Viridiplantae</taxon>
        <taxon>Streptophyta</taxon>
        <taxon>Embryophyta</taxon>
        <taxon>Tracheophyta</taxon>
        <taxon>Spermatophyta</taxon>
        <taxon>Magnoliopsida</taxon>
        <taxon>eudicotyledons</taxon>
        <taxon>Gunneridae</taxon>
        <taxon>Pentapetalae</taxon>
        <taxon>Caryophyllales</taxon>
        <taxon>Cactineae</taxon>
        <taxon>Cactaceae</taxon>
        <taxon>Opuntioideae</taxon>
        <taxon>Opuntia</taxon>
    </lineage>
</organism>
<name>A0A7C9E493_OPUST</name>
<reference evidence="1" key="1">
    <citation type="journal article" date="2013" name="J. Plant Res.">
        <title>Effect of fungi and light on seed germination of three Opuntia species from semiarid lands of central Mexico.</title>
        <authorList>
            <person name="Delgado-Sanchez P."/>
            <person name="Jimenez-Bremont J.F."/>
            <person name="Guerrero-Gonzalez Mde L."/>
            <person name="Flores J."/>
        </authorList>
    </citation>
    <scope>NUCLEOTIDE SEQUENCE</scope>
    <source>
        <tissue evidence="1">Cladode</tissue>
    </source>
</reference>
<dbReference type="AlphaFoldDB" id="A0A7C9E493"/>
<proteinExistence type="predicted"/>
<accession>A0A7C9E493</accession>